<reference evidence="7" key="1">
    <citation type="submission" date="2023-03" db="EMBL/GenBank/DDBJ databases">
        <title>Mating type loci evolution in Malassezia.</title>
        <authorList>
            <person name="Coelho M.A."/>
        </authorList>
    </citation>
    <scope>NUCLEOTIDE SEQUENCE</scope>
    <source>
        <strain evidence="7">CBS 7876</strain>
    </source>
</reference>
<feature type="region of interest" description="Disordered" evidence="5">
    <location>
        <begin position="73"/>
        <end position="260"/>
    </location>
</feature>
<feature type="region of interest" description="Disordered" evidence="5">
    <location>
        <begin position="1"/>
        <end position="26"/>
    </location>
</feature>
<dbReference type="InterPro" id="IPR012677">
    <property type="entry name" value="Nucleotide-bd_a/b_plait_sf"/>
</dbReference>
<evidence type="ECO:0000256" key="4">
    <source>
        <dbReference type="PROSITE-ProRule" id="PRU00176"/>
    </source>
</evidence>
<evidence type="ECO:0000256" key="3">
    <source>
        <dbReference type="ARBA" id="ARBA00023242"/>
    </source>
</evidence>
<protein>
    <submittedName>
        <fullName evidence="7">Nucleolar protein</fullName>
    </submittedName>
</protein>
<keyword evidence="8" id="KW-1185">Reference proteome</keyword>
<dbReference type="CDD" id="cd12307">
    <property type="entry name" value="RRM_NIFK_like"/>
    <property type="match status" value="1"/>
</dbReference>
<organism evidence="7 8">
    <name type="scientific">Malassezia obtusa</name>
    <dbReference type="NCBI Taxonomy" id="76774"/>
    <lineage>
        <taxon>Eukaryota</taxon>
        <taxon>Fungi</taxon>
        <taxon>Dikarya</taxon>
        <taxon>Basidiomycota</taxon>
        <taxon>Ustilaginomycotina</taxon>
        <taxon>Malasseziomycetes</taxon>
        <taxon>Malasseziales</taxon>
        <taxon>Malasseziaceae</taxon>
        <taxon>Malassezia</taxon>
    </lineage>
</organism>
<dbReference type="GO" id="GO:0005730">
    <property type="term" value="C:nucleolus"/>
    <property type="evidence" value="ECO:0007669"/>
    <property type="project" value="UniProtKB-SubCell"/>
</dbReference>
<feature type="domain" description="RRM" evidence="6">
    <location>
        <begin position="286"/>
        <end position="364"/>
    </location>
</feature>
<feature type="compositionally biased region" description="Low complexity" evidence="5">
    <location>
        <begin position="150"/>
        <end position="162"/>
    </location>
</feature>
<dbReference type="Pfam" id="PF00076">
    <property type="entry name" value="RRM_1"/>
    <property type="match status" value="1"/>
</dbReference>
<accession>A0AAF0IT75</accession>
<dbReference type="SUPFAM" id="SSF54928">
    <property type="entry name" value="RNA-binding domain, RBD"/>
    <property type="match status" value="1"/>
</dbReference>
<dbReference type="AlphaFoldDB" id="A0AAF0IT75"/>
<comment type="subcellular location">
    <subcellularLocation>
        <location evidence="1">Nucleus</location>
        <location evidence="1">Nucleolus</location>
    </subcellularLocation>
</comment>
<dbReference type="PANTHER" id="PTHR46754">
    <property type="entry name" value="MKI67 FHA DOMAIN-INTERACTING NUCLEOLAR PHOSPHOPROTEIN"/>
    <property type="match status" value="1"/>
</dbReference>
<dbReference type="GO" id="GO:0003723">
    <property type="term" value="F:RNA binding"/>
    <property type="evidence" value="ECO:0007669"/>
    <property type="project" value="UniProtKB-UniRule"/>
</dbReference>
<dbReference type="PRINTS" id="PR00624">
    <property type="entry name" value="HISTONEH5"/>
</dbReference>
<dbReference type="Gene3D" id="3.30.70.330">
    <property type="match status" value="1"/>
</dbReference>
<keyword evidence="3" id="KW-0539">Nucleus</keyword>
<dbReference type="InterPro" id="IPR035979">
    <property type="entry name" value="RBD_domain_sf"/>
</dbReference>
<evidence type="ECO:0000256" key="2">
    <source>
        <dbReference type="ARBA" id="ARBA00022884"/>
    </source>
</evidence>
<evidence type="ECO:0000259" key="6">
    <source>
        <dbReference type="PROSITE" id="PS50102"/>
    </source>
</evidence>
<proteinExistence type="predicted"/>
<dbReference type="GO" id="GO:0006334">
    <property type="term" value="P:nucleosome assembly"/>
    <property type="evidence" value="ECO:0007669"/>
    <property type="project" value="InterPro"/>
</dbReference>
<feature type="compositionally biased region" description="Acidic residues" evidence="5">
    <location>
        <begin position="210"/>
        <end position="241"/>
    </location>
</feature>
<dbReference type="InterPro" id="IPR000504">
    <property type="entry name" value="RRM_dom"/>
</dbReference>
<dbReference type="EMBL" id="CP119941">
    <property type="protein sequence ID" value="WFD04460.1"/>
    <property type="molecule type" value="Genomic_DNA"/>
</dbReference>
<feature type="compositionally biased region" description="Low complexity" evidence="5">
    <location>
        <begin position="87"/>
        <end position="99"/>
    </location>
</feature>
<evidence type="ECO:0000313" key="7">
    <source>
        <dbReference type="EMBL" id="WFD04460.1"/>
    </source>
</evidence>
<dbReference type="PROSITE" id="PS50102">
    <property type="entry name" value="RRM"/>
    <property type="match status" value="1"/>
</dbReference>
<sequence>MVGERSVKRKAPGAQGVPTKGTEKKVRVAAPVKKVLKTPEPEVQAVQATKAKAEPKSKPAPVKGVLPVTAIKKAKDSGGGSVKKSKAAAAAPVKSVSKATPSKEAKPVKSGLKATTAAKPVKAETVPKAEAKATKAVKKAPKAEAKAPEAPKAAAKPVKAKPQTVKESKPSKGAQPAPLKSALAKPGAKKAKTLRIHEMPASDAVALDAPEGEEDDEEDAHLEGFSDEEGDSEEEDEEDDALASRAAPTAEEVVRLPSSRDDAVVRERLEQAKRRHLQSGEEEDTGVVYIGRLPHGFFEEQLKAYFTQFGDVRRVRISRNKKTGHSKHYGFIEFDSREVAEIVVETMNNYLLDGHLIQMALIPKDEVDPNLWVGANRKFRKVPTDRVERVRRSRPRTDEERARVNKRLLQREAKRRAKLARAGIEYDFPGYQQ</sequence>
<dbReference type="GO" id="GO:0003677">
    <property type="term" value="F:DNA binding"/>
    <property type="evidence" value="ECO:0007669"/>
    <property type="project" value="InterPro"/>
</dbReference>
<evidence type="ECO:0000256" key="5">
    <source>
        <dbReference type="SAM" id="MobiDB-lite"/>
    </source>
</evidence>
<evidence type="ECO:0000313" key="8">
    <source>
        <dbReference type="Proteomes" id="UP001214603"/>
    </source>
</evidence>
<dbReference type="GO" id="GO:0000786">
    <property type="term" value="C:nucleosome"/>
    <property type="evidence" value="ECO:0007669"/>
    <property type="project" value="InterPro"/>
</dbReference>
<dbReference type="SMART" id="SM00360">
    <property type="entry name" value="RRM"/>
    <property type="match status" value="1"/>
</dbReference>
<feature type="compositionally biased region" description="Basic and acidic residues" evidence="5">
    <location>
        <begin position="121"/>
        <end position="133"/>
    </location>
</feature>
<evidence type="ECO:0000256" key="1">
    <source>
        <dbReference type="ARBA" id="ARBA00004604"/>
    </source>
</evidence>
<keyword evidence="2 4" id="KW-0694">RNA-binding</keyword>
<dbReference type="GO" id="GO:0030527">
    <property type="term" value="F:structural constituent of chromatin"/>
    <property type="evidence" value="ECO:0007669"/>
    <property type="project" value="InterPro"/>
</dbReference>
<dbReference type="Proteomes" id="UP001214603">
    <property type="component" value="Chromosome 8"/>
</dbReference>
<dbReference type="InterPro" id="IPR005819">
    <property type="entry name" value="H1/H5"/>
</dbReference>
<gene>
    <name evidence="7" type="primary">NOP15</name>
    <name evidence="7" type="ORF">MOBT1_003170</name>
</gene>
<name>A0AAF0IT75_9BASI</name>